<feature type="transmembrane region" description="Helical" evidence="2">
    <location>
        <begin position="115"/>
        <end position="138"/>
    </location>
</feature>
<keyword evidence="2" id="KW-0472">Membrane</keyword>
<feature type="transmembrane region" description="Helical" evidence="2">
    <location>
        <begin position="150"/>
        <end position="172"/>
    </location>
</feature>
<accession>A0A507B3D2</accession>
<feature type="region of interest" description="Disordered" evidence="1">
    <location>
        <begin position="187"/>
        <end position="212"/>
    </location>
</feature>
<gene>
    <name evidence="3" type="ORF">E0L32_003703</name>
</gene>
<feature type="compositionally biased region" description="Polar residues" evidence="1">
    <location>
        <begin position="191"/>
        <end position="212"/>
    </location>
</feature>
<organism evidence="3 4">
    <name type="scientific">Thyridium curvatum</name>
    <dbReference type="NCBI Taxonomy" id="1093900"/>
    <lineage>
        <taxon>Eukaryota</taxon>
        <taxon>Fungi</taxon>
        <taxon>Dikarya</taxon>
        <taxon>Ascomycota</taxon>
        <taxon>Pezizomycotina</taxon>
        <taxon>Sordariomycetes</taxon>
        <taxon>Sordariomycetidae</taxon>
        <taxon>Thyridiales</taxon>
        <taxon>Thyridiaceae</taxon>
        <taxon>Thyridium</taxon>
    </lineage>
</organism>
<evidence type="ECO:0000313" key="4">
    <source>
        <dbReference type="Proteomes" id="UP000319257"/>
    </source>
</evidence>
<feature type="transmembrane region" description="Helical" evidence="2">
    <location>
        <begin position="79"/>
        <end position="103"/>
    </location>
</feature>
<reference evidence="3 4" key="1">
    <citation type="submission" date="2019-06" db="EMBL/GenBank/DDBJ databases">
        <title>Draft genome sequence of the filamentous fungus Phialemoniopsis curvata isolated from diesel fuel.</title>
        <authorList>
            <person name="Varaljay V.A."/>
            <person name="Lyon W.J."/>
            <person name="Crouch A.L."/>
            <person name="Drake C.E."/>
            <person name="Hollomon J.M."/>
            <person name="Nadeau L.J."/>
            <person name="Nunn H.S."/>
            <person name="Stevenson B.S."/>
            <person name="Bojanowski C.L."/>
            <person name="Crookes-Goodson W.J."/>
        </authorList>
    </citation>
    <scope>NUCLEOTIDE SEQUENCE [LARGE SCALE GENOMIC DNA]</scope>
    <source>
        <strain evidence="3 4">D216</strain>
    </source>
</reference>
<keyword evidence="4" id="KW-1185">Reference proteome</keyword>
<evidence type="ECO:0000256" key="1">
    <source>
        <dbReference type="SAM" id="MobiDB-lite"/>
    </source>
</evidence>
<name>A0A507B3D2_9PEZI</name>
<sequence length="311" mass="33923">MISARTTAPRRVLDPEKCRHYAQFASRLQTHSFDIIYWPLFSLVVFMLFLSSWYYGRSIDAVEKFSPRSPEHRRQMKKCMCVCALCTAVSIASVVMETFALLALQFCDGEDLLQLYWSTFTMVQIGSVVAIFGVMLSVWHSLRGRKHPPWALALGTPVLVIAGLGHFFNAALQRKIKEKARRRKEAGGSAASMSLSQSPTQQNEGEGQNDQASTSYNAKLIGYTPGGGPIIQFDEKPEPLDEREATVISTGIDGAVTVAFGKEVKIVVSNEETAEEQATCATPGMAEPNSVSFAQASRTGSVSGQTLVAAG</sequence>
<dbReference type="GeneID" id="41971150"/>
<dbReference type="Proteomes" id="UP000319257">
    <property type="component" value="Unassembled WGS sequence"/>
</dbReference>
<evidence type="ECO:0000256" key="2">
    <source>
        <dbReference type="SAM" id="Phobius"/>
    </source>
</evidence>
<evidence type="ECO:0000313" key="3">
    <source>
        <dbReference type="EMBL" id="TPX16762.1"/>
    </source>
</evidence>
<comment type="caution">
    <text evidence="3">The sequence shown here is derived from an EMBL/GenBank/DDBJ whole genome shotgun (WGS) entry which is preliminary data.</text>
</comment>
<keyword evidence="2" id="KW-0812">Transmembrane</keyword>
<feature type="transmembrane region" description="Helical" evidence="2">
    <location>
        <begin position="35"/>
        <end position="55"/>
    </location>
</feature>
<proteinExistence type="predicted"/>
<keyword evidence="2" id="KW-1133">Transmembrane helix</keyword>
<dbReference type="OrthoDB" id="3537340at2759"/>
<protein>
    <submittedName>
        <fullName evidence="3">Uncharacterized protein</fullName>
    </submittedName>
</protein>
<dbReference type="AlphaFoldDB" id="A0A507B3D2"/>
<dbReference type="InParanoid" id="A0A507B3D2"/>
<dbReference type="EMBL" id="SKBQ01000016">
    <property type="protein sequence ID" value="TPX16762.1"/>
    <property type="molecule type" value="Genomic_DNA"/>
</dbReference>
<dbReference type="RefSeq" id="XP_030998473.1">
    <property type="nucleotide sequence ID" value="XM_031138033.1"/>
</dbReference>